<gene>
    <name evidence="3" type="ORF">ENKNEFLB_03685</name>
</gene>
<keyword evidence="2" id="KW-0732">Signal</keyword>
<proteinExistence type="predicted"/>
<evidence type="ECO:0000256" key="2">
    <source>
        <dbReference type="SAM" id="SignalP"/>
    </source>
</evidence>
<name>A0ABX8EMF7_9ACTN</name>
<reference evidence="3 4" key="1">
    <citation type="submission" date="2021-05" db="EMBL/GenBank/DDBJ databases">
        <title>Complete genome of Nocardioides aquaticus KCTC 9944T isolated from meromictic and hypersaline Ekho Lake, Antarctica.</title>
        <authorList>
            <person name="Hwang K."/>
            <person name="Kim K.M."/>
            <person name="Choe H."/>
        </authorList>
    </citation>
    <scope>NUCLEOTIDE SEQUENCE [LARGE SCALE GENOMIC DNA]</scope>
    <source>
        <strain evidence="3 4">KCTC 9944</strain>
    </source>
</reference>
<feature type="region of interest" description="Disordered" evidence="1">
    <location>
        <begin position="26"/>
        <end position="64"/>
    </location>
</feature>
<keyword evidence="3" id="KW-0378">Hydrolase</keyword>
<organism evidence="3 4">
    <name type="scientific">Nocardioides aquaticus</name>
    <dbReference type="NCBI Taxonomy" id="160826"/>
    <lineage>
        <taxon>Bacteria</taxon>
        <taxon>Bacillati</taxon>
        <taxon>Actinomycetota</taxon>
        <taxon>Actinomycetes</taxon>
        <taxon>Propionibacteriales</taxon>
        <taxon>Nocardioidaceae</taxon>
        <taxon>Nocardioides</taxon>
    </lineage>
</organism>
<evidence type="ECO:0000256" key="1">
    <source>
        <dbReference type="SAM" id="MobiDB-lite"/>
    </source>
</evidence>
<dbReference type="Gene3D" id="3.40.50.1820">
    <property type="entry name" value="alpha/beta hydrolase"/>
    <property type="match status" value="1"/>
</dbReference>
<evidence type="ECO:0000313" key="4">
    <source>
        <dbReference type="Proteomes" id="UP000679307"/>
    </source>
</evidence>
<sequence length="473" mass="51014">MRRTRTRTARTLAVGAVAALALSLGAPPTTAAPHGPHGPHGPGPRDGDEPLRGYTISNPTVDPLRVDGRRTRVEQGTRAHAGYVIEVPPDWNGELVMWAHGYRGTGTELTVDPPGFGLRRTFARQGYAWAASSYARNDYDVATGVTTTRDLARYAGRVLGRSPERTYLAGVSMGGHVIGRSLEEYPAAYDGALPMCGVLGDQELFDYFLDYNLVAQTLADREVYPAPADYLTDDVPVIQRRLRIAGLAPGEDPGNARGRQLRAVTTERSGGPRPGSDPAFAVWKDFLFTLYSADDGGRLARNAGRLATNVGTDYTPDAPVDLDALVRRVAPTDPRSRRTDRLIAVPRIDGEPRVPVLTLHGLGDLFVPFSMEQVYAREVAASGRSELLVQRAVRAAGHCEFTPGEARTAWRDLTAWVESGGSGPYSDRPAGDDVLAPSTVASPTYGCRFTDPRGYDAPERFATRALYAPCPAG</sequence>
<feature type="chain" id="PRO_5045423660" evidence="2">
    <location>
        <begin position="32"/>
        <end position="473"/>
    </location>
</feature>
<feature type="compositionally biased region" description="Low complexity" evidence="1">
    <location>
        <begin position="26"/>
        <end position="35"/>
    </location>
</feature>
<dbReference type="GO" id="GO:0047418">
    <property type="term" value="F:phthalyl amidase activity"/>
    <property type="evidence" value="ECO:0007669"/>
    <property type="project" value="UniProtKB-EC"/>
</dbReference>
<dbReference type="Proteomes" id="UP000679307">
    <property type="component" value="Chromosome"/>
</dbReference>
<dbReference type="SUPFAM" id="SSF53474">
    <property type="entry name" value="alpha/beta-Hydrolases"/>
    <property type="match status" value="1"/>
</dbReference>
<dbReference type="InterPro" id="IPR029058">
    <property type="entry name" value="AB_hydrolase_fold"/>
</dbReference>
<dbReference type="EC" id="3.5.1.79" evidence="3"/>
<accession>A0ABX8EMF7</accession>
<protein>
    <submittedName>
        <fullName evidence="3">O-phthalyl amidase</fullName>
        <ecNumber evidence="3">3.5.1.79</ecNumber>
    </submittedName>
</protein>
<dbReference type="RefSeq" id="WP_214056667.1">
    <property type="nucleotide sequence ID" value="NZ_BAAAHS010000053.1"/>
</dbReference>
<evidence type="ECO:0000313" key="3">
    <source>
        <dbReference type="EMBL" id="QVT81277.1"/>
    </source>
</evidence>
<feature type="signal peptide" evidence="2">
    <location>
        <begin position="1"/>
        <end position="31"/>
    </location>
</feature>
<keyword evidence="4" id="KW-1185">Reference proteome</keyword>
<dbReference type="EMBL" id="CP075371">
    <property type="protein sequence ID" value="QVT81277.1"/>
    <property type="molecule type" value="Genomic_DNA"/>
</dbReference>